<feature type="transmembrane region" description="Helical" evidence="9">
    <location>
        <begin position="187"/>
        <end position="206"/>
    </location>
</feature>
<evidence type="ECO:0000256" key="5">
    <source>
        <dbReference type="ARBA" id="ARBA00022989"/>
    </source>
</evidence>
<feature type="transmembrane region" description="Helical" evidence="9">
    <location>
        <begin position="103"/>
        <end position="122"/>
    </location>
</feature>
<evidence type="ECO:0000256" key="9">
    <source>
        <dbReference type="SAM" id="Phobius"/>
    </source>
</evidence>
<dbReference type="AlphaFoldDB" id="A0AAP3TYN0"/>
<feature type="transmembrane region" description="Helical" evidence="9">
    <location>
        <begin position="293"/>
        <end position="311"/>
    </location>
</feature>
<dbReference type="GO" id="GO:0009103">
    <property type="term" value="P:lipopolysaccharide biosynthetic process"/>
    <property type="evidence" value="ECO:0007669"/>
    <property type="project" value="TreeGrafter"/>
</dbReference>
<dbReference type="RefSeq" id="WP_002831110.1">
    <property type="nucleotide sequence ID" value="NZ_BJMF01000015.1"/>
</dbReference>
<feature type="transmembrane region" description="Helical" evidence="9">
    <location>
        <begin position="73"/>
        <end position="91"/>
    </location>
</feature>
<evidence type="ECO:0000256" key="8">
    <source>
        <dbReference type="SAM" id="MobiDB-lite"/>
    </source>
</evidence>
<dbReference type="InterPro" id="IPR000715">
    <property type="entry name" value="Glycosyl_transferase_4"/>
</dbReference>
<feature type="binding site" evidence="7">
    <location>
        <position position="154"/>
    </location>
    <ligand>
        <name>Mg(2+)</name>
        <dbReference type="ChEBI" id="CHEBI:18420"/>
    </ligand>
</feature>
<sequence length="391" mass="43805">MRFEIVVSLFATMIISAILTPFVRRIAFKIGAVDKPNARRVNKVPMPTMGGLAIFLAFNFSLFFLLRNQIPNPQFYGIFFGECIIMLTGIIDDIFELKPSQKMIGILLAALAVYWFAEVQMTTLTLPFIGIVHLGWFSLPITLIWIAAITNAINLLDGLDGLATGVTIIALFTTGFTGLFFLPSTNIYIVIMIFTLVAAEVGFLPYNFFPARIYLGDTGALFIGFMIAVFSLSGLKNATFISVLIPVMILGVPLTDTIYAILRRLLNKQSIAHADKRHLHHRLMQMGLTHRQTVLVIYGISMIFSFIALLYPLSTLWGSVLLTIGILVGIELFVEAIGLVGENRTPMLSWIKRLVRTTTSKTASNEFKEEDTLKDRVRSRSERHQQKKHHD</sequence>
<dbReference type="GeneID" id="57365270"/>
<evidence type="ECO:0000256" key="4">
    <source>
        <dbReference type="ARBA" id="ARBA00022692"/>
    </source>
</evidence>
<accession>A0AAP3TYN0</accession>
<feature type="binding site" evidence="7">
    <location>
        <position position="217"/>
    </location>
    <ligand>
        <name>Mg(2+)</name>
        <dbReference type="ChEBI" id="CHEBI:18420"/>
    </ligand>
</feature>
<dbReference type="PANTHER" id="PTHR22926">
    <property type="entry name" value="PHOSPHO-N-ACETYLMURAMOYL-PENTAPEPTIDE-TRANSFERASE"/>
    <property type="match status" value="1"/>
</dbReference>
<comment type="subcellular location">
    <subcellularLocation>
        <location evidence="1">Cell membrane</location>
        <topology evidence="1">Multi-pass membrane protein</topology>
    </subcellularLocation>
</comment>
<evidence type="ECO:0000256" key="1">
    <source>
        <dbReference type="ARBA" id="ARBA00004651"/>
    </source>
</evidence>
<keyword evidence="3 10" id="KW-0808">Transferase</keyword>
<dbReference type="CDD" id="cd06853">
    <property type="entry name" value="GT_WecA_like"/>
    <property type="match status" value="1"/>
</dbReference>
<feature type="transmembrane region" description="Helical" evidence="9">
    <location>
        <begin position="6"/>
        <end position="23"/>
    </location>
</feature>
<dbReference type="Proteomes" id="UP001280897">
    <property type="component" value="Unassembled WGS sequence"/>
</dbReference>
<proteinExistence type="predicted"/>
<protein>
    <submittedName>
        <fullName evidence="10">MraY family glycosyltransferase</fullName>
        <ecNumber evidence="10">2.7.8.-</ecNumber>
    </submittedName>
</protein>
<dbReference type="GO" id="GO:0044038">
    <property type="term" value="P:cell wall macromolecule biosynthetic process"/>
    <property type="evidence" value="ECO:0007669"/>
    <property type="project" value="TreeGrafter"/>
</dbReference>
<reference evidence="10" key="1">
    <citation type="journal article" date="2023" name="PeerJ">
        <title>Selection and evaluation of lactic acid bacteria from chicken feces in Thailand as potential probiotics.</title>
        <authorList>
            <person name="Khurajog B."/>
            <person name="Disastra Y."/>
            <person name="Lawwyne L.D."/>
            <person name="Sirichokchatchawan W."/>
            <person name="Niyomtham W."/>
            <person name="Yindee J."/>
            <person name="Hampson D.J."/>
            <person name="Prapasarakul N."/>
        </authorList>
    </citation>
    <scope>NUCLEOTIDE SEQUENCE</scope>
    <source>
        <strain evidence="10">BF9</strain>
    </source>
</reference>
<gene>
    <name evidence="10" type="ORF">R0G89_05205</name>
</gene>
<comment type="cofactor">
    <cofactor evidence="7">
        <name>Mg(2+)</name>
        <dbReference type="ChEBI" id="CHEBI:18420"/>
    </cofactor>
</comment>
<keyword evidence="7" id="KW-0479">Metal-binding</keyword>
<keyword evidence="6 9" id="KW-0472">Membrane</keyword>
<evidence type="ECO:0000313" key="10">
    <source>
        <dbReference type="EMBL" id="MDV2621127.1"/>
    </source>
</evidence>
<keyword evidence="4 9" id="KW-0812">Transmembrane</keyword>
<name>A0AAP3TYN0_PEDAC</name>
<organism evidence="10 11">
    <name type="scientific">Pediococcus acidilactici</name>
    <dbReference type="NCBI Taxonomy" id="1254"/>
    <lineage>
        <taxon>Bacteria</taxon>
        <taxon>Bacillati</taxon>
        <taxon>Bacillota</taxon>
        <taxon>Bacilli</taxon>
        <taxon>Lactobacillales</taxon>
        <taxon>Lactobacillaceae</taxon>
        <taxon>Pediococcus</taxon>
        <taxon>Pediococcus acidilactici group</taxon>
    </lineage>
</organism>
<keyword evidence="7" id="KW-0460">Magnesium</keyword>
<feature type="transmembrane region" description="Helical" evidence="9">
    <location>
        <begin position="213"/>
        <end position="232"/>
    </location>
</feature>
<dbReference type="PANTHER" id="PTHR22926:SF3">
    <property type="entry name" value="UNDECAPRENYL-PHOSPHATE ALPHA-N-ACETYLGLUCOSAMINYL 1-PHOSPHATE TRANSFERASE"/>
    <property type="match status" value="1"/>
</dbReference>
<dbReference type="Pfam" id="PF00953">
    <property type="entry name" value="Glycos_transf_4"/>
    <property type="match status" value="1"/>
</dbReference>
<feature type="compositionally biased region" description="Basic and acidic residues" evidence="8">
    <location>
        <begin position="366"/>
        <end position="384"/>
    </location>
</feature>
<dbReference type="EC" id="2.7.8.-" evidence="10"/>
<comment type="caution">
    <text evidence="10">The sequence shown here is derived from an EMBL/GenBank/DDBJ whole genome shotgun (WGS) entry which is preliminary data.</text>
</comment>
<feature type="transmembrane region" description="Helical" evidence="9">
    <location>
        <begin position="44"/>
        <end position="67"/>
    </location>
</feature>
<keyword evidence="5 9" id="KW-1133">Transmembrane helix</keyword>
<keyword evidence="2" id="KW-1003">Cell membrane</keyword>
<dbReference type="GO" id="GO:0016780">
    <property type="term" value="F:phosphotransferase activity, for other substituted phosphate groups"/>
    <property type="evidence" value="ECO:0007669"/>
    <property type="project" value="InterPro"/>
</dbReference>
<dbReference type="EMBL" id="JAWJAV010000003">
    <property type="protein sequence ID" value="MDV2621127.1"/>
    <property type="molecule type" value="Genomic_DNA"/>
</dbReference>
<evidence type="ECO:0000313" key="11">
    <source>
        <dbReference type="Proteomes" id="UP001280897"/>
    </source>
</evidence>
<evidence type="ECO:0000256" key="3">
    <source>
        <dbReference type="ARBA" id="ARBA00022679"/>
    </source>
</evidence>
<dbReference type="GO" id="GO:0005886">
    <property type="term" value="C:plasma membrane"/>
    <property type="evidence" value="ECO:0007669"/>
    <property type="project" value="UniProtKB-SubCell"/>
</dbReference>
<evidence type="ECO:0000256" key="7">
    <source>
        <dbReference type="PIRSR" id="PIRSR600715-1"/>
    </source>
</evidence>
<evidence type="ECO:0000256" key="6">
    <source>
        <dbReference type="ARBA" id="ARBA00023136"/>
    </source>
</evidence>
<reference evidence="10" key="2">
    <citation type="submission" date="2023-10" db="EMBL/GenBank/DDBJ databases">
        <authorList>
            <person name="Khurajog B."/>
        </authorList>
    </citation>
    <scope>NUCLEOTIDE SEQUENCE</scope>
    <source>
        <strain evidence="10">BF9</strain>
    </source>
</reference>
<feature type="transmembrane region" description="Helical" evidence="9">
    <location>
        <begin position="128"/>
        <end position="149"/>
    </location>
</feature>
<dbReference type="GO" id="GO:0046872">
    <property type="term" value="F:metal ion binding"/>
    <property type="evidence" value="ECO:0007669"/>
    <property type="project" value="UniProtKB-KW"/>
</dbReference>
<evidence type="ECO:0000256" key="2">
    <source>
        <dbReference type="ARBA" id="ARBA00022475"/>
    </source>
</evidence>
<feature type="region of interest" description="Disordered" evidence="8">
    <location>
        <begin position="363"/>
        <end position="391"/>
    </location>
</feature>
<feature type="transmembrane region" description="Helical" evidence="9">
    <location>
        <begin position="161"/>
        <end position="181"/>
    </location>
</feature>
<dbReference type="GO" id="GO:0071555">
    <property type="term" value="P:cell wall organization"/>
    <property type="evidence" value="ECO:0007669"/>
    <property type="project" value="TreeGrafter"/>
</dbReference>
<feature type="transmembrane region" description="Helical" evidence="9">
    <location>
        <begin position="238"/>
        <end position="262"/>
    </location>
</feature>
<dbReference type="KEGG" id="paci:A4V11_08905"/>
<feature type="transmembrane region" description="Helical" evidence="9">
    <location>
        <begin position="317"/>
        <end position="340"/>
    </location>
</feature>